<evidence type="ECO:0000256" key="1">
    <source>
        <dbReference type="ARBA" id="ARBA00023125"/>
    </source>
</evidence>
<sequence>MQNENEQIKAPYDIPQTPLDDLDDTDAESKAKAANYDNIILQSIPKSELEIAQADKLRRQDSQIKRIRAEVKKLTNFISKRKQTYKRKRKDGEAPTRALSAYNIFVRERFSKLAEENDNALKSSDENAQLKRIPPADLVASTGNKWKDLSASERRIYEEKALADKKRYEAQMVNYQPPEKQQNRKRNKTGYNMFFSAYVLRLKQSSAGVPSERGSVARLVGSAWKDLSPDEKQYYEKEAETANEGMMKAADVKTNGEDSTAPTSAPATVEGSMPLPQPTNHLLGRPSPMDAPGMIQQHGHHFQHVPSGYHNQVHPHTQIPYHDPTMQSHYGANFHHSQPHHVQGARSQTHLFAPAIPHQVPHHASAAHVQSHHVPSLNHHQGHANGQHHALHNNYTGHGAPPS</sequence>
<dbReference type="PANTHER" id="PTHR48112">
    <property type="entry name" value="HIGH MOBILITY GROUP PROTEIN DSP1"/>
    <property type="match status" value="1"/>
</dbReference>
<feature type="DNA-binding region" description="HMG box" evidence="2">
    <location>
        <begin position="184"/>
        <end position="240"/>
    </location>
</feature>
<dbReference type="InterPro" id="IPR009071">
    <property type="entry name" value="HMG_box_dom"/>
</dbReference>
<evidence type="ECO:0000313" key="5">
    <source>
        <dbReference type="EMBL" id="CAD8410983.1"/>
    </source>
</evidence>
<dbReference type="Pfam" id="PF00505">
    <property type="entry name" value="HMG_box"/>
    <property type="match status" value="1"/>
</dbReference>
<evidence type="ECO:0000256" key="2">
    <source>
        <dbReference type="PROSITE-ProRule" id="PRU00267"/>
    </source>
</evidence>
<dbReference type="Pfam" id="PF09011">
    <property type="entry name" value="HMG_box_2"/>
    <property type="match status" value="1"/>
</dbReference>
<dbReference type="SMART" id="SM00398">
    <property type="entry name" value="HMG"/>
    <property type="match status" value="2"/>
</dbReference>
<dbReference type="GO" id="GO:0005634">
    <property type="term" value="C:nucleus"/>
    <property type="evidence" value="ECO:0007669"/>
    <property type="project" value="UniProtKB-UniRule"/>
</dbReference>
<feature type="compositionally biased region" description="Low complexity" evidence="3">
    <location>
        <begin position="376"/>
        <end position="394"/>
    </location>
</feature>
<evidence type="ECO:0000259" key="4">
    <source>
        <dbReference type="PROSITE" id="PS50118"/>
    </source>
</evidence>
<gene>
    <name evidence="5" type="ORF">PINE0816_LOCUS7106</name>
</gene>
<accession>A0A7S0C2L8</accession>
<feature type="domain" description="HMG box" evidence="4">
    <location>
        <begin position="184"/>
        <end position="240"/>
    </location>
</feature>
<name>A0A7S0C2L8_9STRA</name>
<protein>
    <recommendedName>
        <fullName evidence="4">HMG box domain-containing protein</fullName>
    </recommendedName>
</protein>
<dbReference type="SUPFAM" id="SSF47095">
    <property type="entry name" value="HMG-box"/>
    <property type="match status" value="2"/>
</dbReference>
<dbReference type="PROSITE" id="PS50118">
    <property type="entry name" value="HMG_BOX_2"/>
    <property type="match status" value="2"/>
</dbReference>
<dbReference type="Gene3D" id="1.10.30.10">
    <property type="entry name" value="High mobility group box domain"/>
    <property type="match status" value="2"/>
</dbReference>
<keyword evidence="2" id="KW-0539">Nucleus</keyword>
<dbReference type="EMBL" id="HBEL01014847">
    <property type="protein sequence ID" value="CAD8410983.1"/>
    <property type="molecule type" value="Transcribed_RNA"/>
</dbReference>
<feature type="domain" description="HMG box" evidence="4">
    <location>
        <begin position="95"/>
        <end position="176"/>
    </location>
</feature>
<organism evidence="5">
    <name type="scientific">Proboscia inermis</name>
    <dbReference type="NCBI Taxonomy" id="420281"/>
    <lineage>
        <taxon>Eukaryota</taxon>
        <taxon>Sar</taxon>
        <taxon>Stramenopiles</taxon>
        <taxon>Ochrophyta</taxon>
        <taxon>Bacillariophyta</taxon>
        <taxon>Coscinodiscophyceae</taxon>
        <taxon>Rhizosoleniophycidae</taxon>
        <taxon>Rhizosoleniales</taxon>
        <taxon>Rhizosoleniaceae</taxon>
        <taxon>Proboscia</taxon>
    </lineage>
</organism>
<dbReference type="CDD" id="cd00084">
    <property type="entry name" value="HMG-box_SF"/>
    <property type="match status" value="1"/>
</dbReference>
<feature type="region of interest" description="Disordered" evidence="3">
    <location>
        <begin position="252"/>
        <end position="281"/>
    </location>
</feature>
<dbReference type="GO" id="GO:0003677">
    <property type="term" value="F:DNA binding"/>
    <property type="evidence" value="ECO:0007669"/>
    <property type="project" value="UniProtKB-UniRule"/>
</dbReference>
<dbReference type="AlphaFoldDB" id="A0A7S0C2L8"/>
<feature type="region of interest" description="Disordered" evidence="3">
    <location>
        <begin position="376"/>
        <end position="403"/>
    </location>
</feature>
<dbReference type="InterPro" id="IPR050342">
    <property type="entry name" value="HMGB"/>
</dbReference>
<feature type="compositionally biased region" description="Polar residues" evidence="3">
    <location>
        <begin position="257"/>
        <end position="266"/>
    </location>
</feature>
<keyword evidence="1 2" id="KW-0238">DNA-binding</keyword>
<feature type="DNA-binding region" description="HMG box" evidence="2">
    <location>
        <begin position="95"/>
        <end position="176"/>
    </location>
</feature>
<reference evidence="5" key="1">
    <citation type="submission" date="2021-01" db="EMBL/GenBank/DDBJ databases">
        <authorList>
            <person name="Corre E."/>
            <person name="Pelletier E."/>
            <person name="Niang G."/>
            <person name="Scheremetjew M."/>
            <person name="Finn R."/>
            <person name="Kale V."/>
            <person name="Holt S."/>
            <person name="Cochrane G."/>
            <person name="Meng A."/>
            <person name="Brown T."/>
            <person name="Cohen L."/>
        </authorList>
    </citation>
    <scope>NUCLEOTIDE SEQUENCE</scope>
    <source>
        <strain evidence="5">CCAP1064/1</strain>
    </source>
</reference>
<evidence type="ECO:0000256" key="3">
    <source>
        <dbReference type="SAM" id="MobiDB-lite"/>
    </source>
</evidence>
<dbReference type="InterPro" id="IPR036910">
    <property type="entry name" value="HMG_box_dom_sf"/>
</dbReference>
<proteinExistence type="predicted"/>
<dbReference type="PANTHER" id="PTHR48112:SF22">
    <property type="entry name" value="MITOCHONDRIAL TRANSCRIPTION FACTOR A, ISOFORM B"/>
    <property type="match status" value="1"/>
</dbReference>
<feature type="region of interest" description="Disordered" evidence="3">
    <location>
        <begin position="1"/>
        <end position="27"/>
    </location>
</feature>